<dbReference type="Gene3D" id="3.10.620.30">
    <property type="match status" value="1"/>
</dbReference>
<dbReference type="EMBL" id="JBHLVF010000049">
    <property type="protein sequence ID" value="MFC0396303.1"/>
    <property type="molecule type" value="Genomic_DNA"/>
</dbReference>
<dbReference type="SUPFAM" id="SSF54001">
    <property type="entry name" value="Cysteine proteinases"/>
    <property type="match status" value="1"/>
</dbReference>
<comment type="caution">
    <text evidence="2">The sequence shown here is derived from an EMBL/GenBank/DDBJ whole genome shotgun (WGS) entry which is preliminary data.</text>
</comment>
<organism evidence="2 3">
    <name type="scientific">Paenibacillus mendelii</name>
    <dbReference type="NCBI Taxonomy" id="206163"/>
    <lineage>
        <taxon>Bacteria</taxon>
        <taxon>Bacillati</taxon>
        <taxon>Bacillota</taxon>
        <taxon>Bacilli</taxon>
        <taxon>Bacillales</taxon>
        <taxon>Paenibacillaceae</taxon>
        <taxon>Paenibacillus</taxon>
    </lineage>
</organism>
<keyword evidence="3" id="KW-1185">Reference proteome</keyword>
<reference evidence="2 3" key="1">
    <citation type="submission" date="2024-09" db="EMBL/GenBank/DDBJ databases">
        <authorList>
            <person name="Sun Q."/>
            <person name="Mori K."/>
        </authorList>
    </citation>
    <scope>NUCLEOTIDE SEQUENCE [LARGE SCALE GENOMIC DNA]</scope>
    <source>
        <strain evidence="2 3">CCM 4839</strain>
    </source>
</reference>
<dbReference type="RefSeq" id="WP_204822845.1">
    <property type="nucleotide sequence ID" value="NZ_JANHOF010000040.1"/>
</dbReference>
<accession>A0ABV6JK58</accession>
<proteinExistence type="predicted"/>
<name>A0ABV6JK58_9BACL</name>
<dbReference type="Pfam" id="PF01841">
    <property type="entry name" value="Transglut_core"/>
    <property type="match status" value="1"/>
</dbReference>
<evidence type="ECO:0000313" key="3">
    <source>
        <dbReference type="Proteomes" id="UP001589818"/>
    </source>
</evidence>
<dbReference type="Proteomes" id="UP001589818">
    <property type="component" value="Unassembled WGS sequence"/>
</dbReference>
<evidence type="ECO:0000313" key="2">
    <source>
        <dbReference type="EMBL" id="MFC0396303.1"/>
    </source>
</evidence>
<dbReference type="InterPro" id="IPR002931">
    <property type="entry name" value="Transglutaminase-like"/>
</dbReference>
<feature type="domain" description="Transglutaminase-like" evidence="1">
    <location>
        <begin position="48"/>
        <end position="156"/>
    </location>
</feature>
<sequence length="300" mass="34830">MNNEYLLYTGALRVFKDFSVSKCNDFVIEHDTVNSQYKTLQDKYPVREVAGEGDDFSKVTRLMRWVHDHVLHNGGIKDVEFISKDSVSILDYAYGKGVEFGVYCRLQAIVLTECCLSIGLPARTIHCLPFSPNDFESHVVSMVYIKDLNKWVLFDAGNNAYLTDINKTPLSPLEARVLLGLDECFVNDSLPYYQCDFHEKQMFYKQYMAKNLFYIKFSARNTFGTDLVEGQRTYHLIPLGFNVKEREIAYCEYAIRNSPEQLKGDWEKALEGFKTQERRIVSQEQFFSTYPNETELISYL</sequence>
<gene>
    <name evidence="2" type="ORF">ACFFJ8_33685</name>
</gene>
<evidence type="ECO:0000259" key="1">
    <source>
        <dbReference type="Pfam" id="PF01841"/>
    </source>
</evidence>
<protein>
    <submittedName>
        <fullName evidence="2">Transglutaminase-like domain-containing protein</fullName>
    </submittedName>
</protein>
<dbReference type="InterPro" id="IPR038765">
    <property type="entry name" value="Papain-like_cys_pep_sf"/>
</dbReference>